<evidence type="ECO:0000313" key="3">
    <source>
        <dbReference type="Proteomes" id="UP001597510"/>
    </source>
</evidence>
<feature type="transmembrane region" description="Helical" evidence="1">
    <location>
        <begin position="76"/>
        <end position="94"/>
    </location>
</feature>
<name>A0ABW5JD61_9BACT</name>
<comment type="caution">
    <text evidence="2">The sequence shown here is derived from an EMBL/GenBank/DDBJ whole genome shotgun (WGS) entry which is preliminary data.</text>
</comment>
<organism evidence="2 3">
    <name type="scientific">Emticicia soli</name>
    <dbReference type="NCBI Taxonomy" id="2027878"/>
    <lineage>
        <taxon>Bacteria</taxon>
        <taxon>Pseudomonadati</taxon>
        <taxon>Bacteroidota</taxon>
        <taxon>Cytophagia</taxon>
        <taxon>Cytophagales</taxon>
        <taxon>Leadbetterellaceae</taxon>
        <taxon>Emticicia</taxon>
    </lineage>
</organism>
<protein>
    <recommendedName>
        <fullName evidence="4">Iron transporter</fullName>
    </recommendedName>
</protein>
<evidence type="ECO:0000313" key="2">
    <source>
        <dbReference type="EMBL" id="MFD2523603.1"/>
    </source>
</evidence>
<keyword evidence="1" id="KW-0812">Transmembrane</keyword>
<proteinExistence type="predicted"/>
<dbReference type="EMBL" id="JBHULC010000038">
    <property type="protein sequence ID" value="MFD2523603.1"/>
    <property type="molecule type" value="Genomic_DNA"/>
</dbReference>
<evidence type="ECO:0008006" key="4">
    <source>
        <dbReference type="Google" id="ProtNLM"/>
    </source>
</evidence>
<reference evidence="3" key="1">
    <citation type="journal article" date="2019" name="Int. J. Syst. Evol. Microbiol.">
        <title>The Global Catalogue of Microorganisms (GCM) 10K type strain sequencing project: providing services to taxonomists for standard genome sequencing and annotation.</title>
        <authorList>
            <consortium name="The Broad Institute Genomics Platform"/>
            <consortium name="The Broad Institute Genome Sequencing Center for Infectious Disease"/>
            <person name="Wu L."/>
            <person name="Ma J."/>
        </authorList>
    </citation>
    <scope>NUCLEOTIDE SEQUENCE [LARGE SCALE GENOMIC DNA]</scope>
    <source>
        <strain evidence="3">KCTC 52344</strain>
    </source>
</reference>
<dbReference type="Proteomes" id="UP001597510">
    <property type="component" value="Unassembled WGS sequence"/>
</dbReference>
<keyword evidence="1" id="KW-1133">Transmembrane helix</keyword>
<evidence type="ECO:0000256" key="1">
    <source>
        <dbReference type="SAM" id="Phobius"/>
    </source>
</evidence>
<keyword evidence="1" id="KW-0472">Membrane</keyword>
<accession>A0ABW5JD61</accession>
<gene>
    <name evidence="2" type="ORF">ACFSR2_22075</name>
</gene>
<keyword evidence="3" id="KW-1185">Reference proteome</keyword>
<feature type="transmembrane region" description="Helical" evidence="1">
    <location>
        <begin position="21"/>
        <end position="41"/>
    </location>
</feature>
<sequence>MPAKKEYLSSSGQRAIKIATAILGGYFLSITFHLLLGALLPTEGRNIVLLTSTFTLFFLWGILMVLPFLAKSAWKILGLYILLTVVFSIIIYFIR</sequence>
<dbReference type="RefSeq" id="WP_340233632.1">
    <property type="nucleotide sequence ID" value="NZ_JBBEWC010000001.1"/>
</dbReference>
<feature type="transmembrane region" description="Helical" evidence="1">
    <location>
        <begin position="47"/>
        <end position="69"/>
    </location>
</feature>